<evidence type="ECO:0000256" key="7">
    <source>
        <dbReference type="ARBA" id="ARBA00022670"/>
    </source>
</evidence>
<dbReference type="GO" id="GO:0008270">
    <property type="term" value="F:zinc ion binding"/>
    <property type="evidence" value="ECO:0007669"/>
    <property type="project" value="InterPro"/>
</dbReference>
<organism evidence="17 18">
    <name type="scientific">Moraxella bovis</name>
    <dbReference type="NCBI Taxonomy" id="476"/>
    <lineage>
        <taxon>Bacteria</taxon>
        <taxon>Pseudomonadati</taxon>
        <taxon>Pseudomonadota</taxon>
        <taxon>Gammaproteobacteria</taxon>
        <taxon>Moraxellales</taxon>
        <taxon>Moraxellaceae</taxon>
        <taxon>Moraxella</taxon>
    </lineage>
</organism>
<dbReference type="Pfam" id="PF17900">
    <property type="entry name" value="Peptidase_M1_N"/>
    <property type="match status" value="1"/>
</dbReference>
<evidence type="ECO:0000256" key="8">
    <source>
        <dbReference type="ARBA" id="ARBA00022723"/>
    </source>
</evidence>
<evidence type="ECO:0000256" key="5">
    <source>
        <dbReference type="ARBA" id="ARBA00015611"/>
    </source>
</evidence>
<name>A0A378PS57_MORBO</name>
<dbReference type="NCBIfam" id="TIGR02414">
    <property type="entry name" value="pepN_proteo"/>
    <property type="match status" value="1"/>
</dbReference>
<dbReference type="InterPro" id="IPR045357">
    <property type="entry name" value="Aminopeptidase_N-like_N"/>
</dbReference>
<dbReference type="Pfam" id="PF11940">
    <property type="entry name" value="DUF3458"/>
    <property type="match status" value="1"/>
</dbReference>
<keyword evidence="10" id="KW-0862">Zinc</keyword>
<dbReference type="InterPro" id="IPR014782">
    <property type="entry name" value="Peptidase_M1_dom"/>
</dbReference>
<dbReference type="SUPFAM" id="SSF63737">
    <property type="entry name" value="Leukotriene A4 hydrolase N-terminal domain"/>
    <property type="match status" value="1"/>
</dbReference>
<evidence type="ECO:0000259" key="14">
    <source>
        <dbReference type="Pfam" id="PF11940"/>
    </source>
</evidence>
<dbReference type="Pfam" id="PF01433">
    <property type="entry name" value="Peptidase_M1"/>
    <property type="match status" value="1"/>
</dbReference>
<dbReference type="InterPro" id="IPR035414">
    <property type="entry name" value="Peptidase_M1_pepN_Ig-like"/>
</dbReference>
<evidence type="ECO:0000313" key="17">
    <source>
        <dbReference type="EMBL" id="STY91416.1"/>
    </source>
</evidence>
<evidence type="ECO:0000259" key="13">
    <source>
        <dbReference type="Pfam" id="PF01433"/>
    </source>
</evidence>
<dbReference type="PANTHER" id="PTHR46322:SF1">
    <property type="entry name" value="PUROMYCIN-SENSITIVE AMINOPEPTIDASE"/>
    <property type="match status" value="1"/>
</dbReference>
<evidence type="ECO:0000256" key="11">
    <source>
        <dbReference type="ARBA" id="ARBA00023049"/>
    </source>
</evidence>
<dbReference type="InterPro" id="IPR027268">
    <property type="entry name" value="Peptidase_M4/M1_CTD_sf"/>
</dbReference>
<dbReference type="Gene3D" id="3.30.2010.30">
    <property type="match status" value="1"/>
</dbReference>
<dbReference type="Proteomes" id="UP000254133">
    <property type="component" value="Unassembled WGS sequence"/>
</dbReference>
<keyword evidence="6 17" id="KW-0031">Aminopeptidase</keyword>
<comment type="cofactor">
    <cofactor evidence="2">
        <name>Zn(2+)</name>
        <dbReference type="ChEBI" id="CHEBI:29105"/>
    </cofactor>
</comment>
<evidence type="ECO:0000259" key="15">
    <source>
        <dbReference type="Pfam" id="PF17432"/>
    </source>
</evidence>
<feature type="domain" description="Peptidase M1 alanyl aminopeptidase Ig-like fold" evidence="14">
    <location>
        <begin position="449"/>
        <end position="543"/>
    </location>
</feature>
<dbReference type="GO" id="GO:0006508">
    <property type="term" value="P:proteolysis"/>
    <property type="evidence" value="ECO:0007669"/>
    <property type="project" value="UniProtKB-UniRule"/>
</dbReference>
<dbReference type="GO" id="GO:0016285">
    <property type="term" value="F:alanyl aminopeptidase activity"/>
    <property type="evidence" value="ECO:0007669"/>
    <property type="project" value="UniProtKB-EC"/>
</dbReference>
<dbReference type="InterPro" id="IPR037144">
    <property type="entry name" value="Peptidase_M1_pepN_C_sf"/>
</dbReference>
<dbReference type="InterPro" id="IPR038438">
    <property type="entry name" value="PepN_Ig-like_sf"/>
</dbReference>
<dbReference type="CDD" id="cd09600">
    <property type="entry name" value="M1_APN"/>
    <property type="match status" value="1"/>
</dbReference>
<feature type="domain" description="Aminopeptidase N-like N-terminal" evidence="16">
    <location>
        <begin position="37"/>
        <end position="192"/>
    </location>
</feature>
<dbReference type="EC" id="3.4.11.2" evidence="4 12"/>
<evidence type="ECO:0000313" key="18">
    <source>
        <dbReference type="Proteomes" id="UP000254133"/>
    </source>
</evidence>
<dbReference type="Gene3D" id="1.25.50.10">
    <property type="entry name" value="Peptidase M1, alanyl aminopeptidase, C-terminal domain"/>
    <property type="match status" value="1"/>
</dbReference>
<keyword evidence="11" id="KW-0482">Metalloprotease</keyword>
<protein>
    <recommendedName>
        <fullName evidence="5 12">Aminopeptidase N</fullName>
        <ecNumber evidence="4 12">3.4.11.2</ecNumber>
    </recommendedName>
</protein>
<dbReference type="InterPro" id="IPR012779">
    <property type="entry name" value="Peptidase_M1_pepN"/>
</dbReference>
<dbReference type="PRINTS" id="PR00756">
    <property type="entry name" value="ALADIPTASE"/>
</dbReference>
<dbReference type="Gene3D" id="2.60.40.1840">
    <property type="match status" value="1"/>
</dbReference>
<accession>A0A378PS57</accession>
<dbReference type="EMBL" id="UGPZ01000002">
    <property type="protein sequence ID" value="STY91416.1"/>
    <property type="molecule type" value="Genomic_DNA"/>
</dbReference>
<proteinExistence type="inferred from homology"/>
<evidence type="ECO:0000256" key="10">
    <source>
        <dbReference type="ARBA" id="ARBA00022833"/>
    </source>
</evidence>
<dbReference type="InterPro" id="IPR001930">
    <property type="entry name" value="Peptidase_M1"/>
</dbReference>
<evidence type="ECO:0000256" key="2">
    <source>
        <dbReference type="ARBA" id="ARBA00001947"/>
    </source>
</evidence>
<keyword evidence="7" id="KW-0645">Protease</keyword>
<gene>
    <name evidence="17" type="primary">pepN</name>
    <name evidence="17" type="ORF">NCTC9426_01468</name>
</gene>
<dbReference type="Gene3D" id="1.10.390.10">
    <property type="entry name" value="Neutral Protease Domain 2"/>
    <property type="match status" value="1"/>
</dbReference>
<keyword evidence="9 17" id="KW-0378">Hydrolase</keyword>
<dbReference type="InterPro" id="IPR024601">
    <property type="entry name" value="Peptidase_M1_pepN_C"/>
</dbReference>
<dbReference type="Gene3D" id="2.60.40.1730">
    <property type="entry name" value="tricorn interacting facor f3 domain"/>
    <property type="match status" value="1"/>
</dbReference>
<dbReference type="InterPro" id="IPR042097">
    <property type="entry name" value="Aminopeptidase_N-like_N_sf"/>
</dbReference>
<feature type="domain" description="Peptidase M1 membrane alanine aminopeptidase" evidence="13">
    <location>
        <begin position="232"/>
        <end position="434"/>
    </location>
</feature>
<dbReference type="RefSeq" id="WP_115369258.1">
    <property type="nucleotide sequence ID" value="NZ_UGPZ01000002.1"/>
</dbReference>
<evidence type="ECO:0000256" key="3">
    <source>
        <dbReference type="ARBA" id="ARBA00010136"/>
    </source>
</evidence>
<keyword evidence="8" id="KW-0479">Metal-binding</keyword>
<evidence type="ECO:0000256" key="4">
    <source>
        <dbReference type="ARBA" id="ARBA00012564"/>
    </source>
</evidence>
<dbReference type="GO" id="GO:0008237">
    <property type="term" value="F:metallopeptidase activity"/>
    <property type="evidence" value="ECO:0007669"/>
    <property type="project" value="UniProtKB-UniRule"/>
</dbReference>
<reference evidence="17 18" key="1">
    <citation type="submission" date="2018-06" db="EMBL/GenBank/DDBJ databases">
        <authorList>
            <consortium name="Pathogen Informatics"/>
            <person name="Doyle S."/>
        </authorList>
    </citation>
    <scope>NUCLEOTIDE SEQUENCE [LARGE SCALE GENOMIC DNA]</scope>
    <source>
        <strain evidence="17 18">NCTC9426</strain>
    </source>
</reference>
<comment type="similarity">
    <text evidence="3">Belongs to the peptidase M1 family.</text>
</comment>
<evidence type="ECO:0000256" key="12">
    <source>
        <dbReference type="NCBIfam" id="TIGR02414"/>
    </source>
</evidence>
<evidence type="ECO:0000256" key="1">
    <source>
        <dbReference type="ARBA" id="ARBA00000098"/>
    </source>
</evidence>
<evidence type="ECO:0000256" key="9">
    <source>
        <dbReference type="ARBA" id="ARBA00022801"/>
    </source>
</evidence>
<sequence>MTSSNKEPQKIYLKDYTPPTYRVDDIYLDIKVFNDHATVSSVLNMSREHDGKLVLLGRELELLNISINDKVLTADDYALDDESLTIHNAPDTAKVAIDVKITPQTNTALEGLYQSGTGDELMFVTQCEPEGFRKITFFPDRPDVLTEYTTRVEADKRFFVLLANGNLIEKGDVGDDRHFAVWHDPTKKPSYLFACVVADLAVMSDHYTTSEGREVLLEIYAVPADIDKCHVAMTALKDAMAWDEEHYGRAYDLDRYMIVATGQFNMGAMENKGLNIFNTSCVLSSPKTTTDERSFHVKAVIAHEYFHNWTGNRITCRDWFQLCLKEGFTVFRDQSFSASHRSPAVQRIDDVGFLKAYQFKEDAGVLAHPVRPDSFVEINNFYTVTVYEKGAEIVRMIATLLGKDKFRQGTDEYFARYDGQAVAIEDFLSAMSVGDGRVLDFLAWYTQAGTPVLTGGFDVAGDSVKLAFNQQTRHVAGFDEPKALPIPIDVAIFHGESGELLAQELLLLTKDSDTFGFDGLDLGGVRPVVSVLRNFSAPVKLEFDYTDEDLVKIVQFENEGFNQWQAVQTLVGRLLFGKSDNVALLTDTLKRIVPTLMHKDPMLTARLFDMPSESELAVAYDKDYDPQAVKATRTALKEQIAHALADHVQVWYDALPIVPYEDTPDARGVRLLRNVLLNLALTAKLDMTERTERQYTNATCMSEQLGALGAMIEFGLPNADDYTAQFYDEYHDNDLVIDSWFSVQAGADSRDVAFIKALMERSDYDWQTPNRVRTTLGGLASKPAQLWTKDGISLYLSAVARLDVINPVLASRSLSALARWYTLWGDDKEMVKAELIALQQKVSSKNVLEFLNNMLGDKA</sequence>
<dbReference type="AlphaFoldDB" id="A0A378PS57"/>
<dbReference type="FunFam" id="3.30.2010.30:FF:000002">
    <property type="entry name" value="Putative aminopeptidase N"/>
    <property type="match status" value="1"/>
</dbReference>
<dbReference type="SUPFAM" id="SSF55486">
    <property type="entry name" value="Metalloproteases ('zincins'), catalytic domain"/>
    <property type="match status" value="1"/>
</dbReference>
<dbReference type="PANTHER" id="PTHR46322">
    <property type="entry name" value="PUROMYCIN-SENSITIVE AMINOPEPTIDASE"/>
    <property type="match status" value="1"/>
</dbReference>
<feature type="domain" description="Peptidase M1 alanyl aminopeptidase C-terminal" evidence="15">
    <location>
        <begin position="547"/>
        <end position="855"/>
    </location>
</feature>
<evidence type="ECO:0000259" key="16">
    <source>
        <dbReference type="Pfam" id="PF17900"/>
    </source>
</evidence>
<dbReference type="Pfam" id="PF17432">
    <property type="entry name" value="DUF3458_C"/>
    <property type="match status" value="1"/>
</dbReference>
<comment type="catalytic activity">
    <reaction evidence="1">
        <text>Release of an N-terminal amino acid, Xaa-|-Yaa- from a peptide, amide or arylamide. Xaa is preferably Ala, but may be most amino acids including Pro (slow action). When a terminal hydrophobic residue is followed by a prolyl residue, the two may be released as an intact Xaa-Pro dipeptide.</text>
        <dbReference type="EC" id="3.4.11.2"/>
    </reaction>
</comment>
<evidence type="ECO:0000256" key="6">
    <source>
        <dbReference type="ARBA" id="ARBA00022438"/>
    </source>
</evidence>